<reference evidence="3" key="1">
    <citation type="submission" date="2020-10" db="EMBL/GenBank/DDBJ databases">
        <title>Connecting structure to function with the recovery of over 1000 high-quality activated sludge metagenome-assembled genomes encoding full-length rRNA genes using long-read sequencing.</title>
        <authorList>
            <person name="Singleton C.M."/>
            <person name="Petriglieri F."/>
            <person name="Kristensen J.M."/>
            <person name="Kirkegaard R.H."/>
            <person name="Michaelsen T.Y."/>
            <person name="Andersen M.H."/>
            <person name="Karst S.M."/>
            <person name="Dueholm M.S."/>
            <person name="Nielsen P.H."/>
            <person name="Albertsen M."/>
        </authorList>
    </citation>
    <scope>NUCLEOTIDE SEQUENCE</scope>
    <source>
        <strain evidence="3">OdNE_18-Q3-R46-58_BAT3C.305</strain>
    </source>
</reference>
<dbReference type="CDD" id="cd02619">
    <property type="entry name" value="Peptidase_C1"/>
    <property type="match status" value="1"/>
</dbReference>
<dbReference type="PANTHER" id="PTHR12411">
    <property type="entry name" value="CYSTEINE PROTEASE FAMILY C1-RELATED"/>
    <property type="match status" value="1"/>
</dbReference>
<evidence type="ECO:0000313" key="3">
    <source>
        <dbReference type="EMBL" id="MBK8889081.1"/>
    </source>
</evidence>
<feature type="domain" description="Peptidase C1A papain C-terminal" evidence="2">
    <location>
        <begin position="45"/>
        <end position="259"/>
    </location>
</feature>
<dbReference type="EMBL" id="JADKBR010000001">
    <property type="protein sequence ID" value="MBK8889081.1"/>
    <property type="molecule type" value="Genomic_DNA"/>
</dbReference>
<dbReference type="AlphaFoldDB" id="A0A9D7LK22"/>
<evidence type="ECO:0000256" key="1">
    <source>
        <dbReference type="ARBA" id="ARBA00008455"/>
    </source>
</evidence>
<comment type="caution">
    <text evidence="3">The sequence shown here is derived from an EMBL/GenBank/DDBJ whole genome shotgun (WGS) entry which is preliminary data.</text>
</comment>
<dbReference type="InterPro" id="IPR038765">
    <property type="entry name" value="Papain-like_cys_pep_sf"/>
</dbReference>
<dbReference type="Pfam" id="PF00112">
    <property type="entry name" value="Peptidase_C1"/>
    <property type="match status" value="1"/>
</dbReference>
<protein>
    <submittedName>
        <fullName evidence="3">C1 family peptidase</fullName>
    </submittedName>
</protein>
<proteinExistence type="inferred from homology"/>
<dbReference type="GO" id="GO:0008234">
    <property type="term" value="F:cysteine-type peptidase activity"/>
    <property type="evidence" value="ECO:0007669"/>
    <property type="project" value="InterPro"/>
</dbReference>
<evidence type="ECO:0000313" key="4">
    <source>
        <dbReference type="Proteomes" id="UP000808146"/>
    </source>
</evidence>
<dbReference type="SMART" id="SM00645">
    <property type="entry name" value="Pept_C1"/>
    <property type="match status" value="1"/>
</dbReference>
<dbReference type="GO" id="GO:0006508">
    <property type="term" value="P:proteolysis"/>
    <property type="evidence" value="ECO:0007669"/>
    <property type="project" value="InterPro"/>
</dbReference>
<gene>
    <name evidence="3" type="ORF">IPN75_01210</name>
</gene>
<accession>A0A9D7LK22</accession>
<name>A0A9D7LK22_9RHOO</name>
<organism evidence="3 4">
    <name type="scientific">Candidatus Dechloromonas phosphorivorans</name>
    <dbReference type="NCBI Taxonomy" id="2899244"/>
    <lineage>
        <taxon>Bacteria</taxon>
        <taxon>Pseudomonadati</taxon>
        <taxon>Pseudomonadota</taxon>
        <taxon>Betaproteobacteria</taxon>
        <taxon>Rhodocyclales</taxon>
        <taxon>Azonexaceae</taxon>
        <taxon>Dechloromonas</taxon>
    </lineage>
</organism>
<dbReference type="Proteomes" id="UP000808146">
    <property type="component" value="Unassembled WGS sequence"/>
</dbReference>
<dbReference type="InterPro" id="IPR013128">
    <property type="entry name" value="Peptidase_C1A"/>
</dbReference>
<sequence length="270" mass="29344">MATKSKENPEQNRICNVLPSSKTERDWNIGNAIAASAIAAPAAALPASVDLRAAWWGIGDQESTGSCVGWASTDGVARYHMVKAGKLPQDGRLSPRCTWMSSKETDEFTSRPQTFIEGAGTSLKAAMEFLRKYGSVPESLLPFHVATAMYLGSEDDFYATAATRRIASYFNLGKNFANWRTWLANQGPFMAALNVDATWDNAKANKGKLDNFKPATTRGGHAICIVGYTADKRFIVRNSWGTGWGDKGFGYASEAYITAGFFNESYGATL</sequence>
<dbReference type="SUPFAM" id="SSF54001">
    <property type="entry name" value="Cysteine proteinases"/>
    <property type="match status" value="1"/>
</dbReference>
<comment type="similarity">
    <text evidence="1">Belongs to the peptidase C1 family.</text>
</comment>
<evidence type="ECO:0000259" key="2">
    <source>
        <dbReference type="SMART" id="SM00645"/>
    </source>
</evidence>
<dbReference type="Gene3D" id="3.90.70.10">
    <property type="entry name" value="Cysteine proteinases"/>
    <property type="match status" value="1"/>
</dbReference>
<dbReference type="InterPro" id="IPR000668">
    <property type="entry name" value="Peptidase_C1A_C"/>
</dbReference>